<keyword evidence="1" id="KW-0472">Membrane</keyword>
<dbReference type="AlphaFoldDB" id="A0A4R1H8U9"/>
<evidence type="ECO:0000256" key="1">
    <source>
        <dbReference type="SAM" id="Phobius"/>
    </source>
</evidence>
<proteinExistence type="predicted"/>
<feature type="transmembrane region" description="Helical" evidence="1">
    <location>
        <begin position="71"/>
        <end position="88"/>
    </location>
</feature>
<dbReference type="Proteomes" id="UP000295707">
    <property type="component" value="Unassembled WGS sequence"/>
</dbReference>
<keyword evidence="3" id="KW-1185">Reference proteome</keyword>
<gene>
    <name evidence="2" type="ORF">DFR30_1543</name>
</gene>
<organism evidence="2 3">
    <name type="scientific">Thiogranum longum</name>
    <dbReference type="NCBI Taxonomy" id="1537524"/>
    <lineage>
        <taxon>Bacteria</taxon>
        <taxon>Pseudomonadati</taxon>
        <taxon>Pseudomonadota</taxon>
        <taxon>Gammaproteobacteria</taxon>
        <taxon>Chromatiales</taxon>
        <taxon>Ectothiorhodospiraceae</taxon>
        <taxon>Thiogranum</taxon>
    </lineage>
</organism>
<sequence>MAIWGDGSYLVADRDLIEGGYQLAGFILSALAIGYGIRYHNAEVTNTGNVFFVIFLYTKFFDWWWDIMPKYLFFLVIGLTALLFLVIFKRLRGSANVEDGGVATG</sequence>
<accession>A0A4R1H8U9</accession>
<feature type="transmembrane region" description="Helical" evidence="1">
    <location>
        <begin position="49"/>
        <end position="65"/>
    </location>
</feature>
<feature type="transmembrane region" description="Helical" evidence="1">
    <location>
        <begin position="20"/>
        <end position="37"/>
    </location>
</feature>
<reference evidence="2 3" key="1">
    <citation type="submission" date="2019-03" db="EMBL/GenBank/DDBJ databases">
        <title>Genomic Encyclopedia of Type Strains, Phase IV (KMG-IV): sequencing the most valuable type-strain genomes for metagenomic binning, comparative biology and taxonomic classification.</title>
        <authorList>
            <person name="Goeker M."/>
        </authorList>
    </citation>
    <scope>NUCLEOTIDE SEQUENCE [LARGE SCALE GENOMIC DNA]</scope>
    <source>
        <strain evidence="2 3">DSM 19610</strain>
    </source>
</reference>
<dbReference type="EMBL" id="SMFX01000001">
    <property type="protein sequence ID" value="TCK18267.1"/>
    <property type="molecule type" value="Genomic_DNA"/>
</dbReference>
<keyword evidence="1" id="KW-1133">Transmembrane helix</keyword>
<evidence type="ECO:0000313" key="2">
    <source>
        <dbReference type="EMBL" id="TCK18267.1"/>
    </source>
</evidence>
<protein>
    <submittedName>
        <fullName evidence="2">Uncharacterized protein</fullName>
    </submittedName>
</protein>
<comment type="caution">
    <text evidence="2">The sequence shown here is derived from an EMBL/GenBank/DDBJ whole genome shotgun (WGS) entry which is preliminary data.</text>
</comment>
<name>A0A4R1H8U9_9GAMM</name>
<evidence type="ECO:0000313" key="3">
    <source>
        <dbReference type="Proteomes" id="UP000295707"/>
    </source>
</evidence>
<dbReference type="RefSeq" id="WP_207891843.1">
    <property type="nucleotide sequence ID" value="NZ_SMFX01000001.1"/>
</dbReference>
<keyword evidence="1" id="KW-0812">Transmembrane</keyword>